<gene>
    <name evidence="2" type="ORF">BAAM0483_01425</name>
</gene>
<proteinExistence type="predicted"/>
<dbReference type="GO" id="GO:0008270">
    <property type="term" value="F:zinc ion binding"/>
    <property type="evidence" value="ECO:0007669"/>
    <property type="project" value="InterPro"/>
</dbReference>
<reference evidence="2 3" key="1">
    <citation type="journal article" date="2015" name="Int J Genomics">
        <title>Comparative Genomics Revealed Genetic Diversity and Species/Strain-Level Differences in Carbohydrate Metabolism of Three Probiotic Bifidobacterial Species.</title>
        <authorList>
            <person name="Odamaki T."/>
            <person name="Horigome A."/>
            <person name="Sugahara H."/>
            <person name="Hashikura N."/>
            <person name="Minami J."/>
            <person name="Xiao J.Z."/>
            <person name="Abe F."/>
        </authorList>
    </citation>
    <scope>NUCLEOTIDE SEQUENCE [LARGE SCALE GENOMIC DNA]</scope>
    <source>
        <strain evidence="2 3">MCC 0483</strain>
    </source>
</reference>
<dbReference type="AlphaFoldDB" id="A0AB34TAX7"/>
<organism evidence="2 3">
    <name type="scientific">Bifidobacterium animalis subsp. animalis MCC 0483</name>
    <dbReference type="NCBI Taxonomy" id="1365955"/>
    <lineage>
        <taxon>Bacteria</taxon>
        <taxon>Bacillati</taxon>
        <taxon>Actinomycetota</taxon>
        <taxon>Actinomycetes</taxon>
        <taxon>Bifidobacteriales</taxon>
        <taxon>Bifidobacteriaceae</taxon>
        <taxon>Bifidobacterium</taxon>
    </lineage>
</organism>
<protein>
    <recommendedName>
        <fullName evidence="1">HNH domain-containing protein</fullName>
    </recommendedName>
</protein>
<dbReference type="RefSeq" id="WP_052825809.1">
    <property type="nucleotide sequence ID" value="NZ_AWFK01000003.1"/>
</dbReference>
<dbReference type="Proteomes" id="UP000037239">
    <property type="component" value="Unassembled WGS sequence"/>
</dbReference>
<dbReference type="InterPro" id="IPR002711">
    <property type="entry name" value="HNH"/>
</dbReference>
<dbReference type="Pfam" id="PF01844">
    <property type="entry name" value="HNH"/>
    <property type="match status" value="1"/>
</dbReference>
<evidence type="ECO:0000259" key="1">
    <source>
        <dbReference type="Pfam" id="PF01844"/>
    </source>
</evidence>
<sequence length="132" mass="15239">MYKIALVVCEEPEVPWHAAGAFAYLKGGGMNKRPHSRRFEELKQEFFAEGRRLDEAGDPSADCWICGKRIDYSVKPSSTPMSHELDHYYPYSLYPELHDDPANFRHAHRQCNRERSNGQPKASLGDVLADWW</sequence>
<accession>A0AB34TAX7</accession>
<dbReference type="Gene3D" id="1.10.30.50">
    <property type="match status" value="1"/>
</dbReference>
<comment type="caution">
    <text evidence="2">The sequence shown here is derived from an EMBL/GenBank/DDBJ whole genome shotgun (WGS) entry which is preliminary data.</text>
</comment>
<dbReference type="EMBL" id="AWFK01000003">
    <property type="protein sequence ID" value="KOA51659.1"/>
    <property type="molecule type" value="Genomic_DNA"/>
</dbReference>
<evidence type="ECO:0000313" key="2">
    <source>
        <dbReference type="EMBL" id="KOA51659.1"/>
    </source>
</evidence>
<dbReference type="GO" id="GO:0003676">
    <property type="term" value="F:nucleic acid binding"/>
    <property type="evidence" value="ECO:0007669"/>
    <property type="project" value="InterPro"/>
</dbReference>
<dbReference type="GO" id="GO:0004519">
    <property type="term" value="F:endonuclease activity"/>
    <property type="evidence" value="ECO:0007669"/>
    <property type="project" value="InterPro"/>
</dbReference>
<feature type="domain" description="HNH" evidence="1">
    <location>
        <begin position="63"/>
        <end position="117"/>
    </location>
</feature>
<name>A0AB34TAX7_9BIFI</name>
<evidence type="ECO:0000313" key="3">
    <source>
        <dbReference type="Proteomes" id="UP000037239"/>
    </source>
</evidence>